<gene>
    <name evidence="5" type="ORF">BVG16_05025</name>
</gene>
<dbReference type="Pfam" id="PF00005">
    <property type="entry name" value="ABC_tran"/>
    <property type="match status" value="1"/>
</dbReference>
<dbReference type="OrthoDB" id="9804819at2"/>
<feature type="domain" description="ABC transporter" evidence="4">
    <location>
        <begin position="5"/>
        <end position="236"/>
    </location>
</feature>
<organism evidence="5 6">
    <name type="scientific">Paenibacillus selenitireducens</name>
    <dbReference type="NCBI Taxonomy" id="1324314"/>
    <lineage>
        <taxon>Bacteria</taxon>
        <taxon>Bacillati</taxon>
        <taxon>Bacillota</taxon>
        <taxon>Bacilli</taxon>
        <taxon>Bacillales</taxon>
        <taxon>Paenibacillaceae</taxon>
        <taxon>Paenibacillus</taxon>
    </lineage>
</organism>
<dbReference type="PANTHER" id="PTHR42939">
    <property type="entry name" value="ABC TRANSPORTER ATP-BINDING PROTEIN ALBC-RELATED"/>
    <property type="match status" value="1"/>
</dbReference>
<dbReference type="InterPro" id="IPR003593">
    <property type="entry name" value="AAA+_ATPase"/>
</dbReference>
<dbReference type="InterPro" id="IPR003439">
    <property type="entry name" value="ABC_transporter-like_ATP-bd"/>
</dbReference>
<dbReference type="InterPro" id="IPR027417">
    <property type="entry name" value="P-loop_NTPase"/>
</dbReference>
<evidence type="ECO:0000256" key="3">
    <source>
        <dbReference type="ARBA" id="ARBA00022840"/>
    </source>
</evidence>
<dbReference type="InterPro" id="IPR051782">
    <property type="entry name" value="ABC_Transporter_VariousFunc"/>
</dbReference>
<dbReference type="Gene3D" id="3.40.50.300">
    <property type="entry name" value="P-loop containing nucleotide triphosphate hydrolases"/>
    <property type="match status" value="1"/>
</dbReference>
<dbReference type="GO" id="GO:0016887">
    <property type="term" value="F:ATP hydrolysis activity"/>
    <property type="evidence" value="ECO:0007669"/>
    <property type="project" value="InterPro"/>
</dbReference>
<sequence>METVLQVNQLTGGYSTGKPVLHDVNFEVKPGEMVGLIGLNGAGKSTTMKHILGLMQPHRGEVTLQGKTLAEAPEIYRSSLAFVPETPMLYEELTVKEHLELAAMAYAVEKKDYDERVQQLLELFQMNDKYNTFSMHLSKGMRQKVMIMSAFLVHPPLYMIDEPFLGLDPLGIRNLLDFMVELKSRGASILLSSHILSTIENYCDRFIVLHQGHVIAQGTLQELRQQSPRGEESLEEIFYQLVKGGK</sequence>
<keyword evidence="2" id="KW-0547">Nucleotide-binding</keyword>
<protein>
    <submittedName>
        <fullName evidence="5">Multidrug ABC transporter ATP-binding protein</fullName>
    </submittedName>
</protein>
<dbReference type="PROSITE" id="PS50893">
    <property type="entry name" value="ABC_TRANSPORTER_2"/>
    <property type="match status" value="1"/>
</dbReference>
<keyword evidence="3 5" id="KW-0067">ATP-binding</keyword>
<evidence type="ECO:0000313" key="6">
    <source>
        <dbReference type="Proteomes" id="UP000190188"/>
    </source>
</evidence>
<dbReference type="Proteomes" id="UP000190188">
    <property type="component" value="Unassembled WGS sequence"/>
</dbReference>
<accession>A0A1T2XJU4</accession>
<keyword evidence="1" id="KW-0813">Transport</keyword>
<dbReference type="AlphaFoldDB" id="A0A1T2XJU4"/>
<name>A0A1T2XJU4_9BACL</name>
<evidence type="ECO:0000313" key="5">
    <source>
        <dbReference type="EMBL" id="OPA80114.1"/>
    </source>
</evidence>
<dbReference type="EMBL" id="MSZX01000002">
    <property type="protein sequence ID" value="OPA80114.1"/>
    <property type="molecule type" value="Genomic_DNA"/>
</dbReference>
<dbReference type="SMART" id="SM00382">
    <property type="entry name" value="AAA"/>
    <property type="match status" value="1"/>
</dbReference>
<proteinExistence type="predicted"/>
<reference evidence="5 6" key="1">
    <citation type="submission" date="2017-01" db="EMBL/GenBank/DDBJ databases">
        <title>Genome analysis of Paenibacillus selenitrireducens ES3-24.</title>
        <authorList>
            <person name="Xu D."/>
            <person name="Yao R."/>
            <person name="Zheng S."/>
        </authorList>
    </citation>
    <scope>NUCLEOTIDE SEQUENCE [LARGE SCALE GENOMIC DNA]</scope>
    <source>
        <strain evidence="5 6">ES3-24</strain>
    </source>
</reference>
<dbReference type="PANTHER" id="PTHR42939:SF5">
    <property type="entry name" value="ABC-TYPE TRANSPORTER ATP-BINDING PROTEIN ECSA"/>
    <property type="match status" value="1"/>
</dbReference>
<dbReference type="GO" id="GO:0005524">
    <property type="term" value="F:ATP binding"/>
    <property type="evidence" value="ECO:0007669"/>
    <property type="project" value="UniProtKB-KW"/>
</dbReference>
<evidence type="ECO:0000256" key="2">
    <source>
        <dbReference type="ARBA" id="ARBA00022741"/>
    </source>
</evidence>
<dbReference type="CDD" id="cd03230">
    <property type="entry name" value="ABC_DR_subfamily_A"/>
    <property type="match status" value="1"/>
</dbReference>
<evidence type="ECO:0000259" key="4">
    <source>
        <dbReference type="PROSITE" id="PS50893"/>
    </source>
</evidence>
<comment type="caution">
    <text evidence="5">The sequence shown here is derived from an EMBL/GenBank/DDBJ whole genome shotgun (WGS) entry which is preliminary data.</text>
</comment>
<dbReference type="STRING" id="1324314.BVG16_05025"/>
<keyword evidence="6" id="KW-1185">Reference proteome</keyword>
<dbReference type="SUPFAM" id="SSF52540">
    <property type="entry name" value="P-loop containing nucleoside triphosphate hydrolases"/>
    <property type="match status" value="1"/>
</dbReference>
<evidence type="ECO:0000256" key="1">
    <source>
        <dbReference type="ARBA" id="ARBA00022448"/>
    </source>
</evidence>